<sequence length="153" mass="17322">MGSFPSKQTIVTGDVREYKKVKITPAALGQVLISRCGTEDRWPSNTSAQKRDREFLEKGISFIPEAIKEGADLENTAFIFCFPGGDFAVIAGNHDWEFTFLLDEKGCIKVECTRETTKHWLWNVAREGWNYGAVLVREMAVQFGTVQINTRKK</sequence>
<proteinExistence type="predicted"/>
<evidence type="ECO:0000313" key="2">
    <source>
        <dbReference type="Proteomes" id="UP001159405"/>
    </source>
</evidence>
<reference evidence="1 2" key="1">
    <citation type="submission" date="2022-05" db="EMBL/GenBank/DDBJ databases">
        <authorList>
            <consortium name="Genoscope - CEA"/>
            <person name="William W."/>
        </authorList>
    </citation>
    <scope>NUCLEOTIDE SEQUENCE [LARGE SCALE GENOMIC DNA]</scope>
</reference>
<dbReference type="EMBL" id="CALNXK010000041">
    <property type="protein sequence ID" value="CAH3125426.1"/>
    <property type="molecule type" value="Genomic_DNA"/>
</dbReference>
<accession>A0ABN8P1A6</accession>
<comment type="caution">
    <text evidence="1">The sequence shown here is derived from an EMBL/GenBank/DDBJ whole genome shotgun (WGS) entry which is preliminary data.</text>
</comment>
<organism evidence="1 2">
    <name type="scientific">Porites lobata</name>
    <dbReference type="NCBI Taxonomy" id="104759"/>
    <lineage>
        <taxon>Eukaryota</taxon>
        <taxon>Metazoa</taxon>
        <taxon>Cnidaria</taxon>
        <taxon>Anthozoa</taxon>
        <taxon>Hexacorallia</taxon>
        <taxon>Scleractinia</taxon>
        <taxon>Fungiina</taxon>
        <taxon>Poritidae</taxon>
        <taxon>Porites</taxon>
    </lineage>
</organism>
<protein>
    <submittedName>
        <fullName evidence="1">Uncharacterized protein</fullName>
    </submittedName>
</protein>
<gene>
    <name evidence="1" type="ORF">PLOB_00031851</name>
</gene>
<name>A0ABN8P1A6_9CNID</name>
<dbReference type="Proteomes" id="UP001159405">
    <property type="component" value="Unassembled WGS sequence"/>
</dbReference>
<keyword evidence="2" id="KW-1185">Reference proteome</keyword>
<evidence type="ECO:0000313" key="1">
    <source>
        <dbReference type="EMBL" id="CAH3125426.1"/>
    </source>
</evidence>